<dbReference type="AlphaFoldDB" id="A0A5J4V7Y0"/>
<evidence type="ECO:0000313" key="14">
    <source>
        <dbReference type="EMBL" id="KAA6378612.1"/>
    </source>
</evidence>
<reference evidence="14 15" key="1">
    <citation type="submission" date="2019-03" db="EMBL/GenBank/DDBJ databases">
        <title>Single cell metagenomics reveals metabolic interactions within the superorganism composed of flagellate Streblomastix strix and complex community of Bacteroidetes bacteria on its surface.</title>
        <authorList>
            <person name="Treitli S.C."/>
            <person name="Kolisko M."/>
            <person name="Husnik F."/>
            <person name="Keeling P."/>
            <person name="Hampl V."/>
        </authorList>
    </citation>
    <scope>NUCLEOTIDE SEQUENCE [LARGE SCALE GENOMIC DNA]</scope>
    <source>
        <strain evidence="14">ST1C</strain>
    </source>
</reference>
<evidence type="ECO:0000256" key="11">
    <source>
        <dbReference type="ARBA" id="ARBA00045555"/>
    </source>
</evidence>
<dbReference type="InterPro" id="IPR022775">
    <property type="entry name" value="AP_mu_sigma_su"/>
</dbReference>
<proteinExistence type="inferred from homology"/>
<dbReference type="PANTHER" id="PTHR11043">
    <property type="entry name" value="ZETA-COAT PROTEIN"/>
    <property type="match status" value="1"/>
</dbReference>
<keyword evidence="9 12" id="KW-0472">Membrane</keyword>
<evidence type="ECO:0000256" key="4">
    <source>
        <dbReference type="ARBA" id="ARBA00022448"/>
    </source>
</evidence>
<keyword evidence="7 12" id="KW-0653">Protein transport</keyword>
<dbReference type="SUPFAM" id="SSF64356">
    <property type="entry name" value="SNARE-like"/>
    <property type="match status" value="1"/>
</dbReference>
<dbReference type="GO" id="GO:0030126">
    <property type="term" value="C:COPI vesicle coat"/>
    <property type="evidence" value="ECO:0007669"/>
    <property type="project" value="UniProtKB-UniRule"/>
</dbReference>
<keyword evidence="10 12" id="KW-0968">Cytoplasmic vesicle</keyword>
<evidence type="ECO:0000259" key="13">
    <source>
        <dbReference type="Pfam" id="PF01217"/>
    </source>
</evidence>
<evidence type="ECO:0000256" key="1">
    <source>
        <dbReference type="ARBA" id="ARBA00004255"/>
    </source>
</evidence>
<dbReference type="Gene3D" id="3.30.450.60">
    <property type="match status" value="1"/>
</dbReference>
<evidence type="ECO:0000256" key="9">
    <source>
        <dbReference type="ARBA" id="ARBA00023136"/>
    </source>
</evidence>
<organism evidence="14 15">
    <name type="scientific">Streblomastix strix</name>
    <dbReference type="NCBI Taxonomy" id="222440"/>
    <lineage>
        <taxon>Eukaryota</taxon>
        <taxon>Metamonada</taxon>
        <taxon>Preaxostyla</taxon>
        <taxon>Oxymonadida</taxon>
        <taxon>Streblomastigidae</taxon>
        <taxon>Streblomastix</taxon>
    </lineage>
</organism>
<comment type="function">
    <text evidence="11">The coatomer is a cytosolic protein complex that binds to dilysine motifs and reversibly associates with Golgi non-clathrin-coated vesicles, which further mediate biosynthetic protein transport from the ER, via the Golgi up to the trans Golgi network. Coatomer complex is required for budding from Golgi membranes, and is essential for the retrograde Golgi-to-ER transport of dilysine-tagged proteins. The zeta subunit may be involved in regulating the coat assembly and, hence, the rate of biosynthetic protein transport due to its association-dissociation properties with the coatomer complex.</text>
</comment>
<keyword evidence="8 12" id="KW-0333">Golgi apparatus</keyword>
<evidence type="ECO:0000256" key="10">
    <source>
        <dbReference type="ARBA" id="ARBA00023329"/>
    </source>
</evidence>
<comment type="subunit">
    <text evidence="3 12">Oligomeric complex that consists of at least the alpha, beta, beta', gamma, delta, epsilon and zeta subunits.</text>
</comment>
<dbReference type="EMBL" id="SNRW01009034">
    <property type="protein sequence ID" value="KAA6378612.1"/>
    <property type="molecule type" value="Genomic_DNA"/>
</dbReference>
<dbReference type="GO" id="GO:0000139">
    <property type="term" value="C:Golgi membrane"/>
    <property type="evidence" value="ECO:0007669"/>
    <property type="project" value="UniProtKB-SubCell"/>
</dbReference>
<dbReference type="Pfam" id="PF01217">
    <property type="entry name" value="Clat_adaptor_s"/>
    <property type="match status" value="1"/>
</dbReference>
<evidence type="ECO:0000256" key="2">
    <source>
        <dbReference type="ARBA" id="ARBA00006972"/>
    </source>
</evidence>
<keyword evidence="5 12" id="KW-0963">Cytoplasm</keyword>
<comment type="subcellular location">
    <subcellularLocation>
        <location evidence="12">Cytoplasm</location>
    </subcellularLocation>
    <subcellularLocation>
        <location evidence="1 12">Golgi apparatus membrane</location>
        <topology evidence="1 12">Peripheral membrane protein</topology>
        <orientation evidence="1 12">Cytoplasmic side</orientation>
    </subcellularLocation>
    <subcellularLocation>
        <location evidence="12">Cytoplasmic vesicle</location>
        <location evidence="12">COPI-coated vesicle membrane</location>
        <topology evidence="12">Peripheral membrane protein</topology>
        <orientation evidence="12">Cytoplasmic side</orientation>
    </subcellularLocation>
</comment>
<evidence type="ECO:0000256" key="5">
    <source>
        <dbReference type="ARBA" id="ARBA00022490"/>
    </source>
</evidence>
<comment type="caution">
    <text evidence="14">The sequence shown here is derived from an EMBL/GenBank/DDBJ whole genome shotgun (WGS) entry which is preliminary data.</text>
</comment>
<evidence type="ECO:0000256" key="6">
    <source>
        <dbReference type="ARBA" id="ARBA00022892"/>
    </source>
</evidence>
<feature type="domain" description="AP complex mu/sigma subunit" evidence="13">
    <location>
        <begin position="4"/>
        <end position="136"/>
    </location>
</feature>
<dbReference type="GO" id="GO:0006891">
    <property type="term" value="P:intra-Golgi vesicle-mediated transport"/>
    <property type="evidence" value="ECO:0007669"/>
    <property type="project" value="TreeGrafter"/>
</dbReference>
<comment type="similarity">
    <text evidence="2 12">Belongs to the adaptor complexes small subunit family.</text>
</comment>
<evidence type="ECO:0000256" key="3">
    <source>
        <dbReference type="ARBA" id="ARBA00011775"/>
    </source>
</evidence>
<protein>
    <recommendedName>
        <fullName evidence="12">Coatomer subunit zeta</fullName>
    </recommendedName>
</protein>
<evidence type="ECO:0000313" key="15">
    <source>
        <dbReference type="Proteomes" id="UP000324800"/>
    </source>
</evidence>
<evidence type="ECO:0000256" key="8">
    <source>
        <dbReference type="ARBA" id="ARBA00023034"/>
    </source>
</evidence>
<name>A0A5J4V7Y0_9EUKA</name>
<evidence type="ECO:0000256" key="7">
    <source>
        <dbReference type="ARBA" id="ARBA00022927"/>
    </source>
</evidence>
<gene>
    <name evidence="14" type="ORF">EZS28_025861</name>
</gene>
<dbReference type="PANTHER" id="PTHR11043:SF0">
    <property type="entry name" value="COATOMER SUBUNIT ZETA"/>
    <property type="match status" value="1"/>
</dbReference>
<evidence type="ECO:0000256" key="12">
    <source>
        <dbReference type="RuleBase" id="RU366053"/>
    </source>
</evidence>
<keyword evidence="6 12" id="KW-0931">ER-Golgi transport</keyword>
<dbReference type="InterPro" id="IPR011012">
    <property type="entry name" value="Longin-like_dom_sf"/>
</dbReference>
<dbReference type="OrthoDB" id="10249988at2759"/>
<dbReference type="InterPro" id="IPR039652">
    <property type="entry name" value="Coatomer_zeta"/>
</dbReference>
<dbReference type="GO" id="GO:0006886">
    <property type="term" value="P:intracellular protein transport"/>
    <property type="evidence" value="ECO:0007669"/>
    <property type="project" value="TreeGrafter"/>
</dbReference>
<dbReference type="Proteomes" id="UP000324800">
    <property type="component" value="Unassembled WGS sequence"/>
</dbReference>
<keyword evidence="4 12" id="KW-0813">Transport</keyword>
<accession>A0A5J4V7Y0</accession>
<sequence length="180" mass="20615">MEGVIFFSTDGRLVYKNYSDNISRYVLKQEAFEDALMSRVIGMKTQEDEIFQMGRLVIEFSRIEDVYFVLVLAESENEVNANAILHLIIDCLKQNLQTTLSRENLLAKYDQVLLVVDSIIDNGYLLDDKVESAVKRSYIDPDLDGGFQEAVQRGEVGEYAEKKISNAMTSLKDRFGKFFK</sequence>
<dbReference type="GO" id="GO:0006890">
    <property type="term" value="P:retrograde vesicle-mediated transport, Golgi to endoplasmic reticulum"/>
    <property type="evidence" value="ECO:0007669"/>
    <property type="project" value="UniProtKB-UniRule"/>
</dbReference>